<dbReference type="InterPro" id="IPR018376">
    <property type="entry name" value="Enoyl-CoA_hyd/isom_CS"/>
</dbReference>
<reference evidence="3 4" key="1">
    <citation type="submission" date="2018-05" db="EMBL/GenBank/DDBJ databases">
        <title>Description of Sphingomonas pokkalii sp nov, isolated from the rhizosphere of saline tolerant pokkali rice and its draft genome analysis.</title>
        <authorList>
            <person name="Menon R."/>
            <person name="Kumari S."/>
            <person name="Rameshkumar N."/>
        </authorList>
    </citation>
    <scope>NUCLEOTIDE SEQUENCE [LARGE SCALE GENOMIC DNA]</scope>
    <source>
        <strain evidence="3 4">L3B27</strain>
    </source>
</reference>
<evidence type="ECO:0000256" key="2">
    <source>
        <dbReference type="RuleBase" id="RU003707"/>
    </source>
</evidence>
<dbReference type="CDD" id="cd06558">
    <property type="entry name" value="crotonase-like"/>
    <property type="match status" value="1"/>
</dbReference>
<dbReference type="Gene3D" id="3.90.226.10">
    <property type="entry name" value="2-enoyl-CoA Hydratase, Chain A, domain 1"/>
    <property type="match status" value="1"/>
</dbReference>
<comment type="similarity">
    <text evidence="1 2">Belongs to the enoyl-CoA hydratase/isomerase family.</text>
</comment>
<dbReference type="Pfam" id="PF00378">
    <property type="entry name" value="ECH_1"/>
    <property type="match status" value="1"/>
</dbReference>
<gene>
    <name evidence="3" type="ORF">DD559_04225</name>
</gene>
<dbReference type="InterPro" id="IPR029045">
    <property type="entry name" value="ClpP/crotonase-like_dom_sf"/>
</dbReference>
<keyword evidence="4" id="KW-1185">Reference proteome</keyword>
<proteinExistence type="inferred from homology"/>
<evidence type="ECO:0000256" key="1">
    <source>
        <dbReference type="ARBA" id="ARBA00005254"/>
    </source>
</evidence>
<dbReference type="Proteomes" id="UP000245890">
    <property type="component" value="Unassembled WGS sequence"/>
</dbReference>
<dbReference type="RefSeq" id="WP_116468083.1">
    <property type="nucleotide sequence ID" value="NZ_QENQ01000001.1"/>
</dbReference>
<dbReference type="InterPro" id="IPR001753">
    <property type="entry name" value="Enoyl-CoA_hydra/iso"/>
</dbReference>
<dbReference type="PROSITE" id="PS00166">
    <property type="entry name" value="ENOYL_COA_HYDRATASE"/>
    <property type="match status" value="1"/>
</dbReference>
<name>A0A2U0SBJ1_9SPHN</name>
<dbReference type="NCBIfam" id="NF006128">
    <property type="entry name" value="PRK08272.1"/>
    <property type="match status" value="1"/>
</dbReference>
<organism evidence="3 4">
    <name type="scientific">Sphingomonas pokkalii</name>
    <dbReference type="NCBI Taxonomy" id="2175090"/>
    <lineage>
        <taxon>Bacteria</taxon>
        <taxon>Pseudomonadati</taxon>
        <taxon>Pseudomonadota</taxon>
        <taxon>Alphaproteobacteria</taxon>
        <taxon>Sphingomonadales</taxon>
        <taxon>Sphingomonadaceae</taxon>
        <taxon>Sphingomonas</taxon>
    </lineage>
</organism>
<protein>
    <submittedName>
        <fullName evidence="3">Enoyl-CoA hydratase</fullName>
    </submittedName>
</protein>
<comment type="caution">
    <text evidence="3">The sequence shown here is derived from an EMBL/GenBank/DDBJ whole genome shotgun (WGS) entry which is preliminary data.</text>
</comment>
<dbReference type="AlphaFoldDB" id="A0A2U0SBJ1"/>
<dbReference type="OrthoDB" id="9795613at2"/>
<dbReference type="EMBL" id="QENQ01000001">
    <property type="protein sequence ID" value="PVX28635.1"/>
    <property type="molecule type" value="Genomic_DNA"/>
</dbReference>
<dbReference type="PANTHER" id="PTHR43802">
    <property type="entry name" value="ENOYL-COA HYDRATASE"/>
    <property type="match status" value="1"/>
</dbReference>
<dbReference type="PANTHER" id="PTHR43802:SF1">
    <property type="entry name" value="IP11341P-RELATED"/>
    <property type="match status" value="1"/>
</dbReference>
<dbReference type="SUPFAM" id="SSF52096">
    <property type="entry name" value="ClpP/crotonase"/>
    <property type="match status" value="1"/>
</dbReference>
<evidence type="ECO:0000313" key="3">
    <source>
        <dbReference type="EMBL" id="PVX28635.1"/>
    </source>
</evidence>
<sequence length="302" mass="33355">MQDYSGKWLRKPQCLLFEIVGAVARVTLNRPEKRNALSHRLVYELRDALLEADDRQDVNVVLLEGAGKDFCAGYDLTSSYEDWQGEAAEAAGIDYRPAYGSFENDCWGMERFQAIPDLILSMHKPVIAKIHGNCLAGGTDLALRCDMIVAADDAKIGFPATRANGSPPSHMWTYHVGPQWAKRLLLTGDVILGRDAAKIGLVLDAVPANEIDAFAMNLAQRVALVDPELAAAQKRIVNIAMEQMGMMTVQRFAREMDARAHLGTGPARMRFRSDMREGGLKQALANRDGPFGDSVIRLRAER</sequence>
<evidence type="ECO:0000313" key="4">
    <source>
        <dbReference type="Proteomes" id="UP000245890"/>
    </source>
</evidence>
<dbReference type="GO" id="GO:0003824">
    <property type="term" value="F:catalytic activity"/>
    <property type="evidence" value="ECO:0007669"/>
    <property type="project" value="InterPro"/>
</dbReference>
<accession>A0A2U0SBJ1</accession>